<proteinExistence type="predicted"/>
<dbReference type="EMBL" id="QUAB01000017">
    <property type="protein sequence ID" value="REJ07378.1"/>
    <property type="molecule type" value="Genomic_DNA"/>
</dbReference>
<keyword evidence="2" id="KW-1185">Reference proteome</keyword>
<dbReference type="RefSeq" id="WP_116241070.1">
    <property type="nucleotide sequence ID" value="NZ_QUAB01000017.1"/>
</dbReference>
<evidence type="ECO:0000313" key="2">
    <source>
        <dbReference type="Proteomes" id="UP000262172"/>
    </source>
</evidence>
<sequence length="137" mass="14199">MNKSVKATMIIAGVVGAIAFFGGGVLVGAAVAGVDSRVSAAERGPKPVPCNLTMTWDRASQSFSAGYDESAFVSSTPEYGRIANLSCSDGEILAWQTQRRADGLDDEVCRPVLSDGVDGAVRVVGCAFPVVVDDDAR</sequence>
<name>A0A371NXF9_9MICO</name>
<accession>A0A371NXF9</accession>
<protein>
    <submittedName>
        <fullName evidence="1">Uncharacterized protein</fullName>
    </submittedName>
</protein>
<dbReference type="OrthoDB" id="5079979at2"/>
<dbReference type="AlphaFoldDB" id="A0A371NXF9"/>
<organism evidence="1 2">
    <name type="scientific">Microbacterium bovistercoris</name>
    <dbReference type="NCBI Taxonomy" id="2293570"/>
    <lineage>
        <taxon>Bacteria</taxon>
        <taxon>Bacillati</taxon>
        <taxon>Actinomycetota</taxon>
        <taxon>Actinomycetes</taxon>
        <taxon>Micrococcales</taxon>
        <taxon>Microbacteriaceae</taxon>
        <taxon>Microbacterium</taxon>
    </lineage>
</organism>
<gene>
    <name evidence="1" type="ORF">DY023_04045</name>
</gene>
<reference evidence="1 2" key="1">
    <citation type="submission" date="2018-08" db="EMBL/GenBank/DDBJ databases">
        <title>Isolation, diversity and antifungal activity of Actinobacteria from cow dung.</title>
        <authorList>
            <person name="Ling L."/>
        </authorList>
    </citation>
    <scope>NUCLEOTIDE SEQUENCE [LARGE SCALE GENOMIC DNA]</scope>
    <source>
        <strain evidence="1 2">NEAU-LLE</strain>
    </source>
</reference>
<evidence type="ECO:0000313" key="1">
    <source>
        <dbReference type="EMBL" id="REJ07378.1"/>
    </source>
</evidence>
<dbReference type="Proteomes" id="UP000262172">
    <property type="component" value="Unassembled WGS sequence"/>
</dbReference>
<comment type="caution">
    <text evidence="1">The sequence shown here is derived from an EMBL/GenBank/DDBJ whole genome shotgun (WGS) entry which is preliminary data.</text>
</comment>